<protein>
    <submittedName>
        <fullName evidence="1">Uncharacterized protein</fullName>
    </submittedName>
</protein>
<accession>A0A1K1SUS9</accession>
<dbReference type="EMBL" id="FPIZ01000035">
    <property type="protein sequence ID" value="SFW88097.1"/>
    <property type="molecule type" value="Genomic_DNA"/>
</dbReference>
<dbReference type="STRING" id="1004.SAMN05661012_06191"/>
<name>A0A1K1SUS9_9BACT</name>
<dbReference type="RefSeq" id="WP_072365879.1">
    <property type="nucleotide sequence ID" value="NZ_CP139972.1"/>
</dbReference>
<proteinExistence type="predicted"/>
<dbReference type="Proteomes" id="UP001326715">
    <property type="component" value="Chromosome"/>
</dbReference>
<evidence type="ECO:0000313" key="1">
    <source>
        <dbReference type="EMBL" id="SFW88097.1"/>
    </source>
</evidence>
<dbReference type="Proteomes" id="UP000183788">
    <property type="component" value="Unassembled WGS sequence"/>
</dbReference>
<dbReference type="OrthoDB" id="9896569at2"/>
<evidence type="ECO:0000313" key="3">
    <source>
        <dbReference type="Proteomes" id="UP000183788"/>
    </source>
</evidence>
<evidence type="ECO:0000313" key="2">
    <source>
        <dbReference type="EMBL" id="WQG90584.1"/>
    </source>
</evidence>
<evidence type="ECO:0000313" key="4">
    <source>
        <dbReference type="Proteomes" id="UP001326715"/>
    </source>
</evidence>
<dbReference type="AlphaFoldDB" id="A0A1K1SUS9"/>
<reference evidence="1 3" key="1">
    <citation type="submission" date="2016-11" db="EMBL/GenBank/DDBJ databases">
        <authorList>
            <person name="Jaros S."/>
            <person name="Januszkiewicz K."/>
            <person name="Wedrychowicz H."/>
        </authorList>
    </citation>
    <scope>NUCLEOTIDE SEQUENCE [LARGE SCALE GENOMIC DNA]</scope>
    <source>
        <strain evidence="1 3">DSM 784</strain>
    </source>
</reference>
<dbReference type="EMBL" id="CP140154">
    <property type="protein sequence ID" value="WQG90584.1"/>
    <property type="molecule type" value="Genomic_DNA"/>
</dbReference>
<reference evidence="2 4" key="2">
    <citation type="submission" date="2023-11" db="EMBL/GenBank/DDBJ databases">
        <title>MicrobeMod: A computational toolkit for identifying prokaryotic methylation and restriction-modification with nanopore sequencing.</title>
        <authorList>
            <person name="Crits-Christoph A."/>
            <person name="Kang S.C."/>
            <person name="Lee H."/>
            <person name="Ostrov N."/>
        </authorList>
    </citation>
    <scope>NUCLEOTIDE SEQUENCE [LARGE SCALE GENOMIC DNA]</scope>
    <source>
        <strain evidence="2 4">ATCC 23090</strain>
    </source>
</reference>
<organism evidence="1 3">
    <name type="scientific">Chitinophaga sancti</name>
    <dbReference type="NCBI Taxonomy" id="1004"/>
    <lineage>
        <taxon>Bacteria</taxon>
        <taxon>Pseudomonadati</taxon>
        <taxon>Bacteroidota</taxon>
        <taxon>Chitinophagia</taxon>
        <taxon>Chitinophagales</taxon>
        <taxon>Chitinophagaceae</taxon>
        <taxon>Chitinophaga</taxon>
    </lineage>
</organism>
<sequence>MKNYFVAKFRVLVDGKDHSLETVSGAGYDPNVAKRSAEERVRKENPGKQVAAVLVEKVDMDLEEYKKAIGGTPPWLGGSRNEE</sequence>
<gene>
    <name evidence="1" type="ORF">SAMN05661012_06191</name>
    <name evidence="2" type="ORF">SR876_03685</name>
</gene>
<keyword evidence="4" id="KW-1185">Reference proteome</keyword>